<sequence>MATKPLNFGEVQRSLQPRAPLREAAPTVSFESPPKPVKLGTRVFPEPVNGTMVKRTDLQGRFKDSTLEGFLPDHLSFNPHLPVLDDHLRRHIFFDPLLSLPEGKYMTTTVFPPDQRRVFSDTSFPWCTVGRVDTGGGWGSGCLVGPRHLLCASHMMTWNSDNTVNQVTFTPSYFDGNAPFGNSGIVHWYAYRKVVGPTIGIDDIEEDYVVLVLGQRLGDLCGWMGTRGYSTDWNGLADWSHIGYPGDISGGTRPTFQGGIAIDRTDGGATDEAEEHRADIFPGQSGGPFFGWWSGEAWPRVTGVQSAQNPQTNFAGGGNDIPNLVNLARSEFA</sequence>
<evidence type="ECO:0008006" key="4">
    <source>
        <dbReference type="Google" id="ProtNLM"/>
    </source>
</evidence>
<dbReference type="Proteomes" id="UP000187012">
    <property type="component" value="Unassembled WGS sequence"/>
</dbReference>
<gene>
    <name evidence="2" type="ORF">BN2475_1250023</name>
</gene>
<dbReference type="EMBL" id="CYGX02000125">
    <property type="protein sequence ID" value="SIT49091.1"/>
    <property type="molecule type" value="Genomic_DNA"/>
</dbReference>
<dbReference type="OrthoDB" id="1855925at2"/>
<reference evidence="2 3" key="1">
    <citation type="submission" date="2016-12" db="EMBL/GenBank/DDBJ databases">
        <authorList>
            <person name="Song W.-J."/>
            <person name="Kurnit D.M."/>
        </authorList>
    </citation>
    <scope>NUCLEOTIDE SEQUENCE [LARGE SCALE GENOMIC DNA]</scope>
    <source>
        <strain evidence="2 3">STM7296</strain>
    </source>
</reference>
<dbReference type="STRING" id="1247936.BN2475_1250023"/>
<dbReference type="InterPro" id="IPR009003">
    <property type="entry name" value="Peptidase_S1_PA"/>
</dbReference>
<organism evidence="2 3">
    <name type="scientific">Paraburkholderia ribeironis</name>
    <dbReference type="NCBI Taxonomy" id="1247936"/>
    <lineage>
        <taxon>Bacteria</taxon>
        <taxon>Pseudomonadati</taxon>
        <taxon>Pseudomonadota</taxon>
        <taxon>Betaproteobacteria</taxon>
        <taxon>Burkholderiales</taxon>
        <taxon>Burkholderiaceae</taxon>
        <taxon>Paraburkholderia</taxon>
    </lineage>
</organism>
<evidence type="ECO:0000313" key="3">
    <source>
        <dbReference type="Proteomes" id="UP000187012"/>
    </source>
</evidence>
<accession>A0A1N7SP21</accession>
<name>A0A1N7SP21_9BURK</name>
<dbReference type="InterPro" id="IPR043504">
    <property type="entry name" value="Peptidase_S1_PA_chymotrypsin"/>
</dbReference>
<keyword evidence="3" id="KW-1185">Reference proteome</keyword>
<dbReference type="Gene3D" id="2.40.10.10">
    <property type="entry name" value="Trypsin-like serine proteases"/>
    <property type="match status" value="2"/>
</dbReference>
<dbReference type="RefSeq" id="WP_143326008.1">
    <property type="nucleotide sequence ID" value="NZ_CYGX02000125.1"/>
</dbReference>
<protein>
    <recommendedName>
        <fullName evidence="4">Serine protease</fullName>
    </recommendedName>
</protein>
<feature type="region of interest" description="Disordered" evidence="1">
    <location>
        <begin position="1"/>
        <end position="33"/>
    </location>
</feature>
<dbReference type="AlphaFoldDB" id="A0A1N7SP21"/>
<evidence type="ECO:0000256" key="1">
    <source>
        <dbReference type="SAM" id="MobiDB-lite"/>
    </source>
</evidence>
<proteinExistence type="predicted"/>
<evidence type="ECO:0000313" key="2">
    <source>
        <dbReference type="EMBL" id="SIT49091.1"/>
    </source>
</evidence>
<dbReference type="SUPFAM" id="SSF50494">
    <property type="entry name" value="Trypsin-like serine proteases"/>
    <property type="match status" value="1"/>
</dbReference>